<organism evidence="10 11">
    <name type="scientific">Lepisosteus oculatus</name>
    <name type="common">Spotted gar</name>
    <dbReference type="NCBI Taxonomy" id="7918"/>
    <lineage>
        <taxon>Eukaryota</taxon>
        <taxon>Metazoa</taxon>
        <taxon>Chordata</taxon>
        <taxon>Craniata</taxon>
        <taxon>Vertebrata</taxon>
        <taxon>Euteleostomi</taxon>
        <taxon>Actinopterygii</taxon>
        <taxon>Neopterygii</taxon>
        <taxon>Holostei</taxon>
        <taxon>Semionotiformes</taxon>
        <taxon>Lepisosteidae</taxon>
        <taxon>Lepisosteus</taxon>
    </lineage>
</organism>
<dbReference type="InParanoid" id="W5M6G3"/>
<feature type="domain" description="Ig-like" evidence="9">
    <location>
        <begin position="17"/>
        <end position="116"/>
    </location>
</feature>
<evidence type="ECO:0000256" key="1">
    <source>
        <dbReference type="ARBA" id="ARBA00004479"/>
    </source>
</evidence>
<dbReference type="InterPro" id="IPR003599">
    <property type="entry name" value="Ig_sub"/>
</dbReference>
<dbReference type="CDD" id="cd00096">
    <property type="entry name" value="Ig"/>
    <property type="match status" value="1"/>
</dbReference>
<dbReference type="InterPro" id="IPR013783">
    <property type="entry name" value="Ig-like_fold"/>
</dbReference>
<dbReference type="eggNOG" id="ENOG502R53I">
    <property type="taxonomic scope" value="Eukaryota"/>
</dbReference>
<dbReference type="PANTHER" id="PTHR11640:SF157">
    <property type="entry name" value="V-SET AND IMMUNOGLOBULIN DOMAIN-CONTAINING PROTEIN 10"/>
    <property type="match status" value="1"/>
</dbReference>
<dbReference type="InterPro" id="IPR007110">
    <property type="entry name" value="Ig-like_dom"/>
</dbReference>
<dbReference type="Bgee" id="ENSLOCG00000003360">
    <property type="expression patterns" value="Expressed in pharyngeal gill and 11 other cell types or tissues"/>
</dbReference>
<feature type="signal peptide" evidence="8">
    <location>
        <begin position="1"/>
        <end position="23"/>
    </location>
</feature>
<keyword evidence="8" id="KW-0732">Signal</keyword>
<reference evidence="10" key="2">
    <citation type="submission" date="2025-08" db="UniProtKB">
        <authorList>
            <consortium name="Ensembl"/>
        </authorList>
    </citation>
    <scope>IDENTIFICATION</scope>
</reference>
<dbReference type="AlphaFoldDB" id="W5M6G3"/>
<dbReference type="EMBL" id="AHAT01005095">
    <property type="status" value="NOT_ANNOTATED_CDS"/>
    <property type="molecule type" value="Genomic_DNA"/>
</dbReference>
<proteinExistence type="predicted"/>
<dbReference type="Gene3D" id="2.60.40.10">
    <property type="entry name" value="Immunoglobulins"/>
    <property type="match status" value="3"/>
</dbReference>
<reference evidence="10" key="3">
    <citation type="submission" date="2025-09" db="UniProtKB">
        <authorList>
            <consortium name="Ensembl"/>
        </authorList>
    </citation>
    <scope>IDENTIFICATION</scope>
</reference>
<feature type="domain" description="Ig-like" evidence="9">
    <location>
        <begin position="330"/>
        <end position="419"/>
    </location>
</feature>
<dbReference type="Ensembl" id="ENSLOCT00000003979.1">
    <property type="protein sequence ID" value="ENSLOCP00000003971.1"/>
    <property type="gene ID" value="ENSLOCG00000003360.1"/>
</dbReference>
<sequence length="539" mass="59151">MGELASAGIFGVLLICTTVVTDAVNIEERKATLGETVVLPCIDTAPNRTLFITQWVKDGTIIADSNSSYVQRSAIHFSILKNSSLQIRGLTVSDGGNYFCNITPSTSAEENQTHIKLLIFDLCYPVNCAADLNDIIRCGTTSAIVNIARTVNFACIKKKKKTTRDLTWILDDSVSRSNALASGSGTSMLLEMFHISGLKQSDNRCNKNQKLYMRTDKDHKVTCFVLLYLGAPIKHPECLSQMGNASMQLLLRCIWIGVYPLPTLHWTEESRSLGDHEPVLNVSQTEESLEVTLNRSQLRDGQELRCTGHHPALEPKDYRSCSVTLKAPYPQGDPLVTAFAGKNVTLKCTETESIPPANTTWLKTIRQEKIIPSSKYIISQDGPVFTLTIVNCSKEEDEGVYFCRSENPVSVQELEVFLTIKSSASNVGGVIGTFIAVLIVAAGIVAGVIAYSNRDRICLENKFTRGNEERSDVLNLVDSDEEELFNDPATRITAVANGHATSLVQIHHNSPGDIEDLKSTDSERGEENTPTSEEGQATL</sequence>
<reference evidence="11" key="1">
    <citation type="submission" date="2011-12" db="EMBL/GenBank/DDBJ databases">
        <title>The Draft Genome of Lepisosteus oculatus.</title>
        <authorList>
            <consortium name="The Broad Institute Genome Assembly &amp; Analysis Group"/>
            <consortium name="Computational R&amp;D Group"/>
            <consortium name="and Sequencing Platform"/>
            <person name="Di Palma F."/>
            <person name="Alfoldi J."/>
            <person name="Johnson J."/>
            <person name="Berlin A."/>
            <person name="Gnerre S."/>
            <person name="Jaffe D."/>
            <person name="MacCallum I."/>
            <person name="Young S."/>
            <person name="Walker B.J."/>
            <person name="Lander E.S."/>
            <person name="Lindblad-Toh K."/>
        </authorList>
    </citation>
    <scope>NUCLEOTIDE SEQUENCE [LARGE SCALE GENOMIC DNA]</scope>
</reference>
<evidence type="ECO:0000256" key="6">
    <source>
        <dbReference type="SAM" id="MobiDB-lite"/>
    </source>
</evidence>
<comment type="subcellular location">
    <subcellularLocation>
        <location evidence="1">Membrane</location>
        <topology evidence="1">Single-pass type I membrane protein</topology>
    </subcellularLocation>
</comment>
<keyword evidence="7" id="KW-1133">Transmembrane helix</keyword>
<name>W5M6G3_LEPOC</name>
<evidence type="ECO:0000313" key="10">
    <source>
        <dbReference type="Ensembl" id="ENSLOCP00000003971.1"/>
    </source>
</evidence>
<dbReference type="InterPro" id="IPR036179">
    <property type="entry name" value="Ig-like_dom_sf"/>
</dbReference>
<keyword evidence="11" id="KW-1185">Reference proteome</keyword>
<dbReference type="SMART" id="SM00409">
    <property type="entry name" value="IG"/>
    <property type="match status" value="2"/>
</dbReference>
<keyword evidence="2 7" id="KW-0472">Membrane</keyword>
<feature type="chain" id="PRO_5004867687" evidence="8">
    <location>
        <begin position="24"/>
        <end position="539"/>
    </location>
</feature>
<keyword evidence="4" id="KW-0325">Glycoprotein</keyword>
<dbReference type="InterPro" id="IPR013098">
    <property type="entry name" value="Ig_I-set"/>
</dbReference>
<dbReference type="InterPro" id="IPR003598">
    <property type="entry name" value="Ig_sub2"/>
</dbReference>
<gene>
    <name evidence="10" type="primary">VSIG10</name>
</gene>
<protein>
    <submittedName>
        <fullName evidence="10">V-set and immunoglobulin domain containing 10</fullName>
    </submittedName>
</protein>
<keyword evidence="5" id="KW-0393">Immunoglobulin domain</keyword>
<feature type="transmembrane region" description="Helical" evidence="7">
    <location>
        <begin position="427"/>
        <end position="451"/>
    </location>
</feature>
<evidence type="ECO:0000259" key="9">
    <source>
        <dbReference type="PROSITE" id="PS50835"/>
    </source>
</evidence>
<accession>W5M6G3</accession>
<evidence type="ECO:0000313" key="11">
    <source>
        <dbReference type="Proteomes" id="UP000018468"/>
    </source>
</evidence>
<evidence type="ECO:0000256" key="2">
    <source>
        <dbReference type="ARBA" id="ARBA00023136"/>
    </source>
</evidence>
<dbReference type="GO" id="GO:0043005">
    <property type="term" value="C:neuron projection"/>
    <property type="evidence" value="ECO:0000318"/>
    <property type="project" value="GO_Central"/>
</dbReference>
<dbReference type="PROSITE" id="PS50835">
    <property type="entry name" value="IG_LIKE"/>
    <property type="match status" value="3"/>
</dbReference>
<dbReference type="FunCoup" id="W5M6G3">
    <property type="interactions" value="927"/>
</dbReference>
<dbReference type="PANTHER" id="PTHR11640">
    <property type="entry name" value="NEPHRIN"/>
    <property type="match status" value="1"/>
</dbReference>
<dbReference type="Pfam" id="PF07679">
    <property type="entry name" value="I-set"/>
    <property type="match status" value="1"/>
</dbReference>
<dbReference type="HOGENOM" id="CLU_037960_1_0_1"/>
<feature type="region of interest" description="Disordered" evidence="6">
    <location>
        <begin position="505"/>
        <end position="539"/>
    </location>
</feature>
<dbReference type="Pfam" id="PF07686">
    <property type="entry name" value="V-set"/>
    <property type="match status" value="1"/>
</dbReference>
<dbReference type="SMART" id="SM00408">
    <property type="entry name" value="IGc2"/>
    <property type="match status" value="2"/>
</dbReference>
<dbReference type="InterPro" id="IPR013106">
    <property type="entry name" value="Ig_V-set"/>
</dbReference>
<dbReference type="STRING" id="7918.ENSLOCP00000003971"/>
<feature type="compositionally biased region" description="Polar residues" evidence="6">
    <location>
        <begin position="528"/>
        <end position="539"/>
    </location>
</feature>
<evidence type="ECO:0000256" key="3">
    <source>
        <dbReference type="ARBA" id="ARBA00023157"/>
    </source>
</evidence>
<dbReference type="GeneTree" id="ENSGT00940000159876"/>
<feature type="compositionally biased region" description="Basic and acidic residues" evidence="6">
    <location>
        <begin position="515"/>
        <end position="527"/>
    </location>
</feature>
<evidence type="ECO:0000256" key="8">
    <source>
        <dbReference type="SAM" id="SignalP"/>
    </source>
</evidence>
<dbReference type="Proteomes" id="UP000018468">
    <property type="component" value="Linkage group LG20"/>
</dbReference>
<dbReference type="SUPFAM" id="SSF48726">
    <property type="entry name" value="Immunoglobulin"/>
    <property type="match status" value="3"/>
</dbReference>
<keyword evidence="7" id="KW-0812">Transmembrane</keyword>
<evidence type="ECO:0000256" key="4">
    <source>
        <dbReference type="ARBA" id="ARBA00023180"/>
    </source>
</evidence>
<feature type="domain" description="Ig-like" evidence="9">
    <location>
        <begin position="243"/>
        <end position="324"/>
    </location>
</feature>
<keyword evidence="3" id="KW-1015">Disulfide bond</keyword>
<evidence type="ECO:0000256" key="7">
    <source>
        <dbReference type="SAM" id="Phobius"/>
    </source>
</evidence>
<dbReference type="InterPro" id="IPR051275">
    <property type="entry name" value="Cell_adhesion_signaling"/>
</dbReference>
<dbReference type="GO" id="GO:0016020">
    <property type="term" value="C:membrane"/>
    <property type="evidence" value="ECO:0007669"/>
    <property type="project" value="UniProtKB-SubCell"/>
</dbReference>
<evidence type="ECO:0000256" key="5">
    <source>
        <dbReference type="ARBA" id="ARBA00023319"/>
    </source>
</evidence>